<evidence type="ECO:0000313" key="3">
    <source>
        <dbReference type="Proteomes" id="UP000266841"/>
    </source>
</evidence>
<sequence length="380" mass="42021">MSSRRRASLNFDLEKQTNYRYPSSVTAPMGSRRKEETTRRPPFPFPRKQSLPIRIYLPHQVRNERVQGTLAPALLDPHLPRRHRPPRLVHPPDAYAVASPREVRPVPSPPPLEPRSHHPGRRARCLVDGTVPAPPQADVPRRRPPFAAVAPGERRVHPPRHGGGAPLVLLAEEEEDVGLEAPERRVEVRRRPRRAVGGGGGEEYGREGRVSPVPLGALTYPRRQRPTRLHSVVVRMAGGVERVRVAPVVRRPVDVRAVEVLIYDVRIAYQVEPRPADDPREGRGGETSVPSGEVQTPDGRGVDERQGLDEVGTARREHGREVAPELFPRRCALPPRPSRTTSATKSSTCSTHVSAEYPSPSSAGDSPSSQPGGHDRPCPR</sequence>
<gene>
    <name evidence="2" type="ORF">THAOC_20147</name>
</gene>
<dbReference type="AlphaFoldDB" id="K0SMC9"/>
<feature type="compositionally biased region" description="Basic and acidic residues" evidence="1">
    <location>
        <begin position="300"/>
        <end position="323"/>
    </location>
</feature>
<accession>K0SMC9</accession>
<protein>
    <submittedName>
        <fullName evidence="2">Uncharacterized protein</fullName>
    </submittedName>
</protein>
<proteinExistence type="predicted"/>
<evidence type="ECO:0000256" key="1">
    <source>
        <dbReference type="SAM" id="MobiDB-lite"/>
    </source>
</evidence>
<dbReference type="EMBL" id="AGNL01022648">
    <property type="protein sequence ID" value="EJK59602.1"/>
    <property type="molecule type" value="Genomic_DNA"/>
</dbReference>
<dbReference type="Proteomes" id="UP000266841">
    <property type="component" value="Unassembled WGS sequence"/>
</dbReference>
<comment type="caution">
    <text evidence="2">The sequence shown here is derived from an EMBL/GenBank/DDBJ whole genome shotgun (WGS) entry which is preliminary data.</text>
</comment>
<keyword evidence="3" id="KW-1185">Reference proteome</keyword>
<feature type="region of interest" description="Disordered" evidence="1">
    <location>
        <begin position="20"/>
        <end position="48"/>
    </location>
</feature>
<feature type="compositionally biased region" description="Low complexity" evidence="1">
    <location>
        <begin position="338"/>
        <end position="351"/>
    </location>
</feature>
<feature type="region of interest" description="Disordered" evidence="1">
    <location>
        <begin position="99"/>
        <end position="122"/>
    </location>
</feature>
<feature type="compositionally biased region" description="Basic and acidic residues" evidence="1">
    <location>
        <begin position="274"/>
        <end position="284"/>
    </location>
</feature>
<feature type="region of interest" description="Disordered" evidence="1">
    <location>
        <begin position="273"/>
        <end position="380"/>
    </location>
</feature>
<organism evidence="2 3">
    <name type="scientific">Thalassiosira oceanica</name>
    <name type="common">Marine diatom</name>
    <dbReference type="NCBI Taxonomy" id="159749"/>
    <lineage>
        <taxon>Eukaryota</taxon>
        <taxon>Sar</taxon>
        <taxon>Stramenopiles</taxon>
        <taxon>Ochrophyta</taxon>
        <taxon>Bacillariophyta</taxon>
        <taxon>Coscinodiscophyceae</taxon>
        <taxon>Thalassiosirophycidae</taxon>
        <taxon>Thalassiosirales</taxon>
        <taxon>Thalassiosiraceae</taxon>
        <taxon>Thalassiosira</taxon>
    </lineage>
</organism>
<name>K0SMC9_THAOC</name>
<reference evidence="2 3" key="1">
    <citation type="journal article" date="2012" name="Genome Biol.">
        <title>Genome and low-iron response of an oceanic diatom adapted to chronic iron limitation.</title>
        <authorList>
            <person name="Lommer M."/>
            <person name="Specht M."/>
            <person name="Roy A.S."/>
            <person name="Kraemer L."/>
            <person name="Andreson R."/>
            <person name="Gutowska M.A."/>
            <person name="Wolf J."/>
            <person name="Bergner S.V."/>
            <person name="Schilhabel M.B."/>
            <person name="Klostermeier U.C."/>
            <person name="Beiko R.G."/>
            <person name="Rosenstiel P."/>
            <person name="Hippler M."/>
            <person name="Laroche J."/>
        </authorList>
    </citation>
    <scope>NUCLEOTIDE SEQUENCE [LARGE SCALE GENOMIC DNA]</scope>
    <source>
        <strain evidence="2 3">CCMP1005</strain>
    </source>
</reference>
<feature type="compositionally biased region" description="Low complexity" evidence="1">
    <location>
        <begin position="358"/>
        <end position="372"/>
    </location>
</feature>
<evidence type="ECO:0000313" key="2">
    <source>
        <dbReference type="EMBL" id="EJK59602.1"/>
    </source>
</evidence>